<proteinExistence type="predicted"/>
<gene>
    <name evidence="1" type="ORF">P7K49_013178</name>
</gene>
<dbReference type="Proteomes" id="UP001266305">
    <property type="component" value="Unassembled WGS sequence"/>
</dbReference>
<accession>A0ABQ9VFA4</accession>
<comment type="caution">
    <text evidence="1">The sequence shown here is derived from an EMBL/GenBank/DDBJ whole genome shotgun (WGS) entry which is preliminary data.</text>
</comment>
<dbReference type="EMBL" id="JASSZA010000006">
    <property type="protein sequence ID" value="KAK2108013.1"/>
    <property type="molecule type" value="Genomic_DNA"/>
</dbReference>
<evidence type="ECO:0000313" key="1">
    <source>
        <dbReference type="EMBL" id="KAK2108013.1"/>
    </source>
</evidence>
<protein>
    <submittedName>
        <fullName evidence="1">Uncharacterized protein</fullName>
    </submittedName>
</protein>
<name>A0ABQ9VFA4_SAGOE</name>
<sequence length="55" mass="5746">GLAPFHSRLATFSGHTLPSAGVGPYDTLVALLFPVAPLSWGSRLVLPDQEEDALG</sequence>
<reference evidence="1 2" key="1">
    <citation type="submission" date="2023-05" db="EMBL/GenBank/DDBJ databases">
        <title>B98-5 Cell Line De Novo Hybrid Assembly: An Optical Mapping Approach.</title>
        <authorList>
            <person name="Kananen K."/>
            <person name="Auerbach J.A."/>
            <person name="Kautto E."/>
            <person name="Blachly J.S."/>
        </authorList>
    </citation>
    <scope>NUCLEOTIDE SEQUENCE [LARGE SCALE GENOMIC DNA]</scope>
    <source>
        <strain evidence="1">B95-8</strain>
        <tissue evidence="1">Cell line</tissue>
    </source>
</reference>
<feature type="non-terminal residue" evidence="1">
    <location>
        <position position="55"/>
    </location>
</feature>
<evidence type="ECO:0000313" key="2">
    <source>
        <dbReference type="Proteomes" id="UP001266305"/>
    </source>
</evidence>
<keyword evidence="2" id="KW-1185">Reference proteome</keyword>
<feature type="non-terminal residue" evidence="1">
    <location>
        <position position="1"/>
    </location>
</feature>
<organism evidence="1 2">
    <name type="scientific">Saguinus oedipus</name>
    <name type="common">Cotton-top tamarin</name>
    <name type="synonym">Oedipomidas oedipus</name>
    <dbReference type="NCBI Taxonomy" id="9490"/>
    <lineage>
        <taxon>Eukaryota</taxon>
        <taxon>Metazoa</taxon>
        <taxon>Chordata</taxon>
        <taxon>Craniata</taxon>
        <taxon>Vertebrata</taxon>
        <taxon>Euteleostomi</taxon>
        <taxon>Mammalia</taxon>
        <taxon>Eutheria</taxon>
        <taxon>Euarchontoglires</taxon>
        <taxon>Primates</taxon>
        <taxon>Haplorrhini</taxon>
        <taxon>Platyrrhini</taxon>
        <taxon>Cebidae</taxon>
        <taxon>Callitrichinae</taxon>
        <taxon>Saguinus</taxon>
    </lineage>
</organism>